<organism evidence="4 5">
    <name type="scientific">Kocuria coralli</name>
    <dbReference type="NCBI Taxonomy" id="1461025"/>
    <lineage>
        <taxon>Bacteria</taxon>
        <taxon>Bacillati</taxon>
        <taxon>Actinomycetota</taxon>
        <taxon>Actinomycetes</taxon>
        <taxon>Micrococcales</taxon>
        <taxon>Micrococcaceae</taxon>
        <taxon>Kocuria</taxon>
    </lineage>
</organism>
<reference evidence="4 5" key="1">
    <citation type="submission" date="2019-05" db="EMBL/GenBank/DDBJ databases">
        <title>Kocuria coralli sp. nov., a novel actinobacterium isolated from coral reef seawater.</title>
        <authorList>
            <person name="Li J."/>
        </authorList>
    </citation>
    <scope>NUCLEOTIDE SEQUENCE [LARGE SCALE GENOMIC DNA]</scope>
    <source>
        <strain evidence="4 5">SCSIO 13007</strain>
    </source>
</reference>
<evidence type="ECO:0000259" key="3">
    <source>
        <dbReference type="SMART" id="SM00858"/>
    </source>
</evidence>
<keyword evidence="2" id="KW-0472">Membrane</keyword>
<accession>A0A5J5L203</accession>
<dbReference type="Pfam" id="PF08666">
    <property type="entry name" value="SAF"/>
    <property type="match status" value="1"/>
</dbReference>
<evidence type="ECO:0000313" key="5">
    <source>
        <dbReference type="Proteomes" id="UP000325957"/>
    </source>
</evidence>
<sequence length="241" mass="24813">MSTRVRAPEGRDRVAHGTGRRSGASGPGRPAEAAGGGRFRRPGWKEPRLLIGVGLVVASVAGTTATMAWATATEPYVVAARDLDVGTRISAEDLRTVDVRLEGTEGTYVRDAAEVGEGDVIVERVPSGRLLPAGAVGSAEDLDRRPMGIPLETALPAETSAGDVVDLWVSRRENTGRGWSEPVQVLSGAELASVERATGTLGAGTGATAQVLVEEQDVSAVVDALASESRITVVPHMGGGG</sequence>
<dbReference type="InterPro" id="IPR013974">
    <property type="entry name" value="SAF"/>
</dbReference>
<comment type="caution">
    <text evidence="4">The sequence shown here is derived from an EMBL/GenBank/DDBJ whole genome shotgun (WGS) entry which is preliminary data.</text>
</comment>
<feature type="compositionally biased region" description="Low complexity" evidence="1">
    <location>
        <begin position="21"/>
        <end position="33"/>
    </location>
</feature>
<protein>
    <recommendedName>
        <fullName evidence="3">SAF domain-containing protein</fullName>
    </recommendedName>
</protein>
<name>A0A5J5L203_9MICC</name>
<dbReference type="OrthoDB" id="5192391at2"/>
<keyword evidence="2" id="KW-1133">Transmembrane helix</keyword>
<evidence type="ECO:0000256" key="1">
    <source>
        <dbReference type="SAM" id="MobiDB-lite"/>
    </source>
</evidence>
<evidence type="ECO:0000256" key="2">
    <source>
        <dbReference type="SAM" id="Phobius"/>
    </source>
</evidence>
<keyword evidence="2" id="KW-0812">Transmembrane</keyword>
<feature type="compositionally biased region" description="Basic and acidic residues" evidence="1">
    <location>
        <begin position="1"/>
        <end position="15"/>
    </location>
</feature>
<gene>
    <name evidence="4" type="ORF">FCK90_00740</name>
</gene>
<dbReference type="Proteomes" id="UP000325957">
    <property type="component" value="Unassembled WGS sequence"/>
</dbReference>
<keyword evidence="5" id="KW-1185">Reference proteome</keyword>
<dbReference type="CDD" id="cd11614">
    <property type="entry name" value="SAF_CpaB_FlgA_like"/>
    <property type="match status" value="1"/>
</dbReference>
<evidence type="ECO:0000313" key="4">
    <source>
        <dbReference type="EMBL" id="KAA9395588.1"/>
    </source>
</evidence>
<dbReference type="SMART" id="SM00858">
    <property type="entry name" value="SAF"/>
    <property type="match status" value="1"/>
</dbReference>
<dbReference type="AlphaFoldDB" id="A0A5J5L203"/>
<dbReference type="EMBL" id="SZWF01000001">
    <property type="protein sequence ID" value="KAA9395588.1"/>
    <property type="molecule type" value="Genomic_DNA"/>
</dbReference>
<feature type="domain" description="SAF" evidence="3">
    <location>
        <begin position="74"/>
        <end position="137"/>
    </location>
</feature>
<feature type="transmembrane region" description="Helical" evidence="2">
    <location>
        <begin position="49"/>
        <end position="70"/>
    </location>
</feature>
<proteinExistence type="predicted"/>
<feature type="region of interest" description="Disordered" evidence="1">
    <location>
        <begin position="1"/>
        <end position="40"/>
    </location>
</feature>